<comment type="function">
    <text evidence="1 2">PPIases accelerate the folding of proteins. It catalyzes the cis-trans isomerization of proline imidic peptide bonds in oligopeptides.</text>
</comment>
<dbReference type="PANTHER" id="PTHR45625">
    <property type="entry name" value="PEPTIDYL-PROLYL CIS-TRANS ISOMERASE-RELATED"/>
    <property type="match status" value="1"/>
</dbReference>
<reference evidence="6 7" key="1">
    <citation type="submission" date="2020-08" db="EMBL/GenBank/DDBJ databases">
        <title>Sequencing the genomes of 1000 actinobacteria strains.</title>
        <authorList>
            <person name="Klenk H.-P."/>
        </authorList>
    </citation>
    <scope>NUCLEOTIDE SEQUENCE [LARGE SCALE GENOMIC DNA]</scope>
    <source>
        <strain evidence="6 7">DSM 43582</strain>
    </source>
</reference>
<evidence type="ECO:0000313" key="7">
    <source>
        <dbReference type="Proteomes" id="UP000540412"/>
    </source>
</evidence>
<evidence type="ECO:0000259" key="5">
    <source>
        <dbReference type="PROSITE" id="PS50072"/>
    </source>
</evidence>
<feature type="region of interest" description="Disordered" evidence="3">
    <location>
        <begin position="1"/>
        <end position="31"/>
    </location>
</feature>
<dbReference type="GO" id="GO:0003755">
    <property type="term" value="F:peptidyl-prolyl cis-trans isomerase activity"/>
    <property type="evidence" value="ECO:0007669"/>
    <property type="project" value="UniProtKB-UniRule"/>
</dbReference>
<dbReference type="Proteomes" id="UP000540412">
    <property type="component" value="Unassembled WGS sequence"/>
</dbReference>
<dbReference type="CDD" id="cd00317">
    <property type="entry name" value="cyclophilin"/>
    <property type="match status" value="1"/>
</dbReference>
<dbReference type="PRINTS" id="PR00153">
    <property type="entry name" value="CSAPPISMRASE"/>
</dbReference>
<keyword evidence="4" id="KW-1133">Transmembrane helix</keyword>
<proteinExistence type="inferred from homology"/>
<dbReference type="InterPro" id="IPR044666">
    <property type="entry name" value="Cyclophilin_A-like"/>
</dbReference>
<feature type="compositionally biased region" description="Basic and acidic residues" evidence="3">
    <location>
        <begin position="1"/>
        <end position="25"/>
    </location>
</feature>
<dbReference type="Gene3D" id="2.40.100.10">
    <property type="entry name" value="Cyclophilin-like"/>
    <property type="match status" value="1"/>
</dbReference>
<dbReference type="SUPFAM" id="SSF50891">
    <property type="entry name" value="Cyclophilin-like"/>
    <property type="match status" value="1"/>
</dbReference>
<keyword evidence="4" id="KW-0812">Transmembrane</keyword>
<comment type="caution">
    <text evidence="6">The sequence shown here is derived from an EMBL/GenBank/DDBJ whole genome shotgun (WGS) entry which is preliminary data.</text>
</comment>
<evidence type="ECO:0000313" key="6">
    <source>
        <dbReference type="EMBL" id="MBB5915766.1"/>
    </source>
</evidence>
<keyword evidence="2" id="KW-0697">Rotamase</keyword>
<feature type="domain" description="PPIase cyclophilin-type" evidence="5">
    <location>
        <begin position="127"/>
        <end position="288"/>
    </location>
</feature>
<feature type="region of interest" description="Disordered" evidence="3">
    <location>
        <begin position="61"/>
        <end position="116"/>
    </location>
</feature>
<evidence type="ECO:0000256" key="2">
    <source>
        <dbReference type="RuleBase" id="RU363019"/>
    </source>
</evidence>
<dbReference type="EC" id="5.2.1.8" evidence="2"/>
<accession>A0A7W9UJV8</accession>
<dbReference type="RefSeq" id="WP_040748813.1">
    <property type="nucleotide sequence ID" value="NZ_JACHIT010000002.1"/>
</dbReference>
<dbReference type="AlphaFoldDB" id="A0A7W9UJV8"/>
<dbReference type="InterPro" id="IPR029000">
    <property type="entry name" value="Cyclophilin-like_dom_sf"/>
</dbReference>
<gene>
    <name evidence="6" type="ORF">BJY24_004678</name>
</gene>
<dbReference type="PROSITE" id="PS50072">
    <property type="entry name" value="CSA_PPIASE_2"/>
    <property type="match status" value="1"/>
</dbReference>
<sequence length="289" mass="30363">MPSNEQRREAAKRKLERRLARQAERARKRKRLAIAGSALGVVVVVAAGVGIYYLTKGDDQNAAAASPDTSQSETPQAPPPPELKAKPASVTCSYRDGGEPAKPAQKPEKTEVATTGKQTVRIETGQGPIDIALDAGESPCTVNSFVSLVNQGFYNGAPCHRLSTKGLKMLQCGDPSGTGKGGPGYAFDNEYPTDQFDPQELEANPTPVQYKRGVVAMANAGPGTNGSQFFLIYGDSQLPPQYTIFGTVGEAGLQTLDKIAAAGDDGSMDPRPGGGKPNLPVTFDSVKVA</sequence>
<evidence type="ECO:0000256" key="4">
    <source>
        <dbReference type="SAM" id="Phobius"/>
    </source>
</evidence>
<keyword evidence="7" id="KW-1185">Reference proteome</keyword>
<protein>
    <recommendedName>
        <fullName evidence="2">Peptidyl-prolyl cis-trans isomerase</fullName>
        <shortName evidence="2">PPIase</shortName>
        <ecNumber evidence="2">5.2.1.8</ecNumber>
    </recommendedName>
</protein>
<feature type="transmembrane region" description="Helical" evidence="4">
    <location>
        <begin position="32"/>
        <end position="54"/>
    </location>
</feature>
<feature type="region of interest" description="Disordered" evidence="3">
    <location>
        <begin position="262"/>
        <end position="289"/>
    </location>
</feature>
<keyword evidence="2 6" id="KW-0413">Isomerase</keyword>
<evidence type="ECO:0000256" key="3">
    <source>
        <dbReference type="SAM" id="MobiDB-lite"/>
    </source>
</evidence>
<dbReference type="PANTHER" id="PTHR45625:SF3">
    <property type="entry name" value="PEPTIDYL-PROLYL CIS-TRANS ISOMERASE B-RELATED"/>
    <property type="match status" value="1"/>
</dbReference>
<comment type="similarity">
    <text evidence="2">Belongs to the cyclophilin-type PPIase family.</text>
</comment>
<dbReference type="EMBL" id="JACHIT010000002">
    <property type="protein sequence ID" value="MBB5915766.1"/>
    <property type="molecule type" value="Genomic_DNA"/>
</dbReference>
<comment type="catalytic activity">
    <reaction evidence="2">
        <text>[protein]-peptidylproline (omega=180) = [protein]-peptidylproline (omega=0)</text>
        <dbReference type="Rhea" id="RHEA:16237"/>
        <dbReference type="Rhea" id="RHEA-COMP:10747"/>
        <dbReference type="Rhea" id="RHEA-COMP:10748"/>
        <dbReference type="ChEBI" id="CHEBI:83833"/>
        <dbReference type="ChEBI" id="CHEBI:83834"/>
        <dbReference type="EC" id="5.2.1.8"/>
    </reaction>
</comment>
<organism evidence="6 7">
    <name type="scientific">Nocardia transvalensis</name>
    <dbReference type="NCBI Taxonomy" id="37333"/>
    <lineage>
        <taxon>Bacteria</taxon>
        <taxon>Bacillati</taxon>
        <taxon>Actinomycetota</taxon>
        <taxon>Actinomycetes</taxon>
        <taxon>Mycobacteriales</taxon>
        <taxon>Nocardiaceae</taxon>
        <taxon>Nocardia</taxon>
    </lineage>
</organism>
<name>A0A7W9UJV8_9NOCA</name>
<evidence type="ECO:0000256" key="1">
    <source>
        <dbReference type="ARBA" id="ARBA00002388"/>
    </source>
</evidence>
<dbReference type="InterPro" id="IPR002130">
    <property type="entry name" value="Cyclophilin-type_PPIase_dom"/>
</dbReference>
<keyword evidence="4" id="KW-0472">Membrane</keyword>
<dbReference type="Pfam" id="PF00160">
    <property type="entry name" value="Pro_isomerase"/>
    <property type="match status" value="1"/>
</dbReference>